<dbReference type="PANTHER" id="PTHR33744:SF7">
    <property type="entry name" value="PUCR FAMILY TRANSCRIPTIONAL REGULATOR"/>
    <property type="match status" value="1"/>
</dbReference>
<dbReference type="AlphaFoldDB" id="A0A543FFG9"/>
<dbReference type="InterPro" id="IPR042070">
    <property type="entry name" value="PucR_C-HTH_sf"/>
</dbReference>
<dbReference type="InterPro" id="IPR051448">
    <property type="entry name" value="CdaR-like_regulators"/>
</dbReference>
<organism evidence="2 3">
    <name type="scientific">Nocardia bhagyanarayanae</name>
    <dbReference type="NCBI Taxonomy" id="1215925"/>
    <lineage>
        <taxon>Bacteria</taxon>
        <taxon>Bacillati</taxon>
        <taxon>Actinomycetota</taxon>
        <taxon>Actinomycetes</taxon>
        <taxon>Mycobacteriales</taxon>
        <taxon>Nocardiaceae</taxon>
        <taxon>Nocardia</taxon>
    </lineage>
</organism>
<dbReference type="Pfam" id="PF13556">
    <property type="entry name" value="HTH_30"/>
    <property type="match status" value="1"/>
</dbReference>
<dbReference type="Proteomes" id="UP000316331">
    <property type="component" value="Unassembled WGS sequence"/>
</dbReference>
<dbReference type="PANTHER" id="PTHR33744">
    <property type="entry name" value="CARBOHYDRATE DIACID REGULATOR"/>
    <property type="match status" value="1"/>
</dbReference>
<accession>A0A543FFG9</accession>
<feature type="domain" description="PucR C-terminal helix-turn-helix" evidence="1">
    <location>
        <begin position="302"/>
        <end position="359"/>
    </location>
</feature>
<keyword evidence="3" id="KW-1185">Reference proteome</keyword>
<dbReference type="InterPro" id="IPR025736">
    <property type="entry name" value="PucR_C-HTH_dom"/>
</dbReference>
<evidence type="ECO:0000313" key="3">
    <source>
        <dbReference type="Proteomes" id="UP000316331"/>
    </source>
</evidence>
<sequence>MNQTITRMVDSAVTAHSASGEVREQLLVLASRSFASASRLSDDAEAVADLERAATTCIRLGVDLDTTLSIVIGAIELVVDAAPATSPLTVDSGQVLRAVRVATGIVARVYGRAGRAAHDSIGAAKEVAAALLRGDSSKVLGQCNQIGIADVYAILAVHLPSRRGRPHGVPRSTTEPIAARLYSELRRRFGPNALALSGETGATILVPDTAFGEFAALTAFIEDLRTADGHIPTGVVMCAPTCELPAVAEQVYAALDVVTRLGMTGRLHRFSDIAVEYQLTRPGPGRDALSTLLDPLEDHPDLLETLRTYVKSGLDRRRTARRLHLHPNSVDHRLKRIFRLTGFDIADPTALWNLRSALVIRDHHTEYTAIRA</sequence>
<comment type="caution">
    <text evidence="2">The sequence shown here is derived from an EMBL/GenBank/DDBJ whole genome shotgun (WGS) entry which is preliminary data.</text>
</comment>
<evidence type="ECO:0000259" key="1">
    <source>
        <dbReference type="Pfam" id="PF13556"/>
    </source>
</evidence>
<evidence type="ECO:0000313" key="2">
    <source>
        <dbReference type="EMBL" id="TQM32600.1"/>
    </source>
</evidence>
<name>A0A543FFG9_9NOCA</name>
<proteinExistence type="predicted"/>
<gene>
    <name evidence="2" type="ORF">FB390_4293</name>
</gene>
<dbReference type="Gene3D" id="1.10.10.2840">
    <property type="entry name" value="PucR C-terminal helix-turn-helix domain"/>
    <property type="match status" value="1"/>
</dbReference>
<reference evidence="2 3" key="1">
    <citation type="submission" date="2019-06" db="EMBL/GenBank/DDBJ databases">
        <title>Sequencing the genomes of 1000 actinobacteria strains.</title>
        <authorList>
            <person name="Klenk H.-P."/>
        </authorList>
    </citation>
    <scope>NUCLEOTIDE SEQUENCE [LARGE SCALE GENOMIC DNA]</scope>
    <source>
        <strain evidence="2 3">DSM 103495</strain>
    </source>
</reference>
<protein>
    <submittedName>
        <fullName evidence="2">PucR-like helix-turn-helix protein</fullName>
    </submittedName>
</protein>
<dbReference type="EMBL" id="VFPG01000001">
    <property type="protein sequence ID" value="TQM32600.1"/>
    <property type="molecule type" value="Genomic_DNA"/>
</dbReference>